<accession>A0ABQ4TYB1</accession>
<evidence type="ECO:0000259" key="4">
    <source>
        <dbReference type="PROSITE" id="PS50112"/>
    </source>
</evidence>
<dbReference type="PROSITE" id="PS50112">
    <property type="entry name" value="PAS"/>
    <property type="match status" value="1"/>
</dbReference>
<dbReference type="Pfam" id="PF00015">
    <property type="entry name" value="MCPsignal"/>
    <property type="match status" value="1"/>
</dbReference>
<reference evidence="6" key="1">
    <citation type="journal article" date="2021" name="Front. Microbiol.">
        <title>Comprehensive Comparative Genomics and Phenotyping of Methylobacterium Species.</title>
        <authorList>
            <person name="Alessa O."/>
            <person name="Ogura Y."/>
            <person name="Fujitani Y."/>
            <person name="Takami H."/>
            <person name="Hayashi T."/>
            <person name="Sahin N."/>
            <person name="Tani A."/>
        </authorList>
    </citation>
    <scope>NUCLEOTIDE SEQUENCE</scope>
    <source>
        <strain evidence="6">DSM 23632</strain>
    </source>
</reference>
<reference evidence="6" key="2">
    <citation type="submission" date="2021-08" db="EMBL/GenBank/DDBJ databases">
        <authorList>
            <person name="Tani A."/>
            <person name="Ola A."/>
            <person name="Ogura Y."/>
            <person name="Katsura K."/>
            <person name="Hayashi T."/>
        </authorList>
    </citation>
    <scope>NUCLEOTIDE SEQUENCE</scope>
    <source>
        <strain evidence="6">DSM 23632</strain>
    </source>
</reference>
<dbReference type="SMART" id="SM00283">
    <property type="entry name" value="MA"/>
    <property type="match status" value="1"/>
</dbReference>
<dbReference type="EMBL" id="BPRB01000086">
    <property type="protein sequence ID" value="GJE59607.1"/>
    <property type="molecule type" value="Genomic_DNA"/>
</dbReference>
<keyword evidence="1 2" id="KW-0807">Transducer</keyword>
<dbReference type="InterPro" id="IPR000014">
    <property type="entry name" value="PAS"/>
</dbReference>
<dbReference type="InterPro" id="IPR000700">
    <property type="entry name" value="PAS-assoc_C"/>
</dbReference>
<dbReference type="CDD" id="cd00130">
    <property type="entry name" value="PAS"/>
    <property type="match status" value="1"/>
</dbReference>
<protein>
    <recommendedName>
        <fullName evidence="8">Chemotaxis protein</fullName>
    </recommendedName>
</protein>
<dbReference type="InterPro" id="IPR013656">
    <property type="entry name" value="PAS_4"/>
</dbReference>
<dbReference type="InterPro" id="IPR001610">
    <property type="entry name" value="PAC"/>
</dbReference>
<evidence type="ECO:0000259" key="3">
    <source>
        <dbReference type="PROSITE" id="PS50111"/>
    </source>
</evidence>
<feature type="domain" description="PAS" evidence="4">
    <location>
        <begin position="23"/>
        <end position="53"/>
    </location>
</feature>
<dbReference type="InterPro" id="IPR035965">
    <property type="entry name" value="PAS-like_dom_sf"/>
</dbReference>
<dbReference type="NCBIfam" id="TIGR00229">
    <property type="entry name" value="sensory_box"/>
    <property type="match status" value="1"/>
</dbReference>
<evidence type="ECO:0008006" key="8">
    <source>
        <dbReference type="Google" id="ProtNLM"/>
    </source>
</evidence>
<evidence type="ECO:0000256" key="2">
    <source>
        <dbReference type="PROSITE-ProRule" id="PRU00284"/>
    </source>
</evidence>
<feature type="domain" description="PAC" evidence="5">
    <location>
        <begin position="82"/>
        <end position="134"/>
    </location>
</feature>
<sequence length="369" mass="38749">MFPSRKTSESAAKLAALDRVQGVIEFDLGGRILAANANFLSVVGYALPEIAGRHHEMFVEATERSSDAYQAFWERLRAGEFQAAQYRRVGKGGREIWIQASYNPMLDRAGRPYKVVKFATDITEQVALLGDLRRLIDQNFGGIDRAVERSAAASGTAREALGSATSSVQTMAAATEELAASVVEVSQSMTKSKTATDNVYDCVRDADAHTRRLTEAAAAMSGIVGLIQTIAGQINLLALNATIEAARAGEAGRGFAVVAQEVKALAAQAAQATDRINGEIGNVQAVSQDVVGVLASIRGSIGEMRDHVVVTAAAVEEQSVVTQDLSRNMQQAAGAVLAVSDNIGAIASAVSEVSDAVGTTRAAAQVLAR</sequence>
<evidence type="ECO:0000256" key="1">
    <source>
        <dbReference type="ARBA" id="ARBA00023224"/>
    </source>
</evidence>
<dbReference type="PROSITE" id="PS50111">
    <property type="entry name" value="CHEMOTAXIS_TRANSDUC_2"/>
    <property type="match status" value="1"/>
</dbReference>
<dbReference type="RefSeq" id="WP_283214970.1">
    <property type="nucleotide sequence ID" value="NZ_BPRB01000086.1"/>
</dbReference>
<dbReference type="Pfam" id="PF08448">
    <property type="entry name" value="PAS_4"/>
    <property type="match status" value="1"/>
</dbReference>
<feature type="domain" description="Methyl-accepting transducer" evidence="3">
    <location>
        <begin position="143"/>
        <end position="354"/>
    </location>
</feature>
<evidence type="ECO:0000259" key="5">
    <source>
        <dbReference type="PROSITE" id="PS50113"/>
    </source>
</evidence>
<dbReference type="PANTHER" id="PTHR32089">
    <property type="entry name" value="METHYL-ACCEPTING CHEMOTAXIS PROTEIN MCPB"/>
    <property type="match status" value="1"/>
</dbReference>
<dbReference type="Gene3D" id="1.10.287.950">
    <property type="entry name" value="Methyl-accepting chemotaxis protein"/>
    <property type="match status" value="1"/>
</dbReference>
<dbReference type="PROSITE" id="PS50113">
    <property type="entry name" value="PAC"/>
    <property type="match status" value="1"/>
</dbReference>
<dbReference type="SUPFAM" id="SSF55785">
    <property type="entry name" value="PYP-like sensor domain (PAS domain)"/>
    <property type="match status" value="1"/>
</dbReference>
<dbReference type="PANTHER" id="PTHR32089:SF112">
    <property type="entry name" value="LYSOZYME-LIKE PROTEIN-RELATED"/>
    <property type="match status" value="1"/>
</dbReference>
<comment type="caution">
    <text evidence="6">The sequence shown here is derived from an EMBL/GenBank/DDBJ whole genome shotgun (WGS) entry which is preliminary data.</text>
</comment>
<dbReference type="Gene3D" id="3.30.450.20">
    <property type="entry name" value="PAS domain"/>
    <property type="match status" value="1"/>
</dbReference>
<dbReference type="Proteomes" id="UP001055057">
    <property type="component" value="Unassembled WGS sequence"/>
</dbReference>
<name>A0ABQ4TYB1_9HYPH</name>
<dbReference type="SMART" id="SM00086">
    <property type="entry name" value="PAC"/>
    <property type="match status" value="1"/>
</dbReference>
<dbReference type="SUPFAM" id="SSF58104">
    <property type="entry name" value="Methyl-accepting chemotaxis protein (MCP) signaling domain"/>
    <property type="match status" value="1"/>
</dbReference>
<gene>
    <name evidence="6" type="ORF">MPOCJGCO_1704</name>
</gene>
<keyword evidence="7" id="KW-1185">Reference proteome</keyword>
<evidence type="ECO:0000313" key="6">
    <source>
        <dbReference type="EMBL" id="GJE59607.1"/>
    </source>
</evidence>
<organism evidence="6 7">
    <name type="scientific">Methylobacterium trifolii</name>
    <dbReference type="NCBI Taxonomy" id="1003092"/>
    <lineage>
        <taxon>Bacteria</taxon>
        <taxon>Pseudomonadati</taxon>
        <taxon>Pseudomonadota</taxon>
        <taxon>Alphaproteobacteria</taxon>
        <taxon>Hyphomicrobiales</taxon>
        <taxon>Methylobacteriaceae</taxon>
        <taxon>Methylobacterium</taxon>
    </lineage>
</organism>
<proteinExistence type="predicted"/>
<evidence type="ECO:0000313" key="7">
    <source>
        <dbReference type="Proteomes" id="UP001055057"/>
    </source>
</evidence>
<dbReference type="InterPro" id="IPR004089">
    <property type="entry name" value="MCPsignal_dom"/>
</dbReference>